<feature type="compositionally biased region" description="Polar residues" evidence="1">
    <location>
        <begin position="130"/>
        <end position="146"/>
    </location>
</feature>
<comment type="caution">
    <text evidence="3">The sequence shown here is derived from an EMBL/GenBank/DDBJ whole genome shotgun (WGS) entry which is preliminary data.</text>
</comment>
<evidence type="ECO:0000313" key="3">
    <source>
        <dbReference type="EMBL" id="ORX39775.1"/>
    </source>
</evidence>
<reference evidence="3 4" key="1">
    <citation type="submission" date="2017-03" db="EMBL/GenBank/DDBJ databases">
        <title>Widespread Adenine N6-methylation of Active Genes in Fungi.</title>
        <authorList>
            <consortium name="DOE Joint Genome Institute"/>
            <person name="Mondo S.J."/>
            <person name="Dannebaum R.O."/>
            <person name="Kuo R.C."/>
            <person name="Louie K.B."/>
            <person name="Bewick A.J."/>
            <person name="Labutti K."/>
            <person name="Haridas S."/>
            <person name="Kuo A."/>
            <person name="Salamov A."/>
            <person name="Ahrendt S.R."/>
            <person name="Lau R."/>
            <person name="Bowen B.P."/>
            <person name="Lipzen A."/>
            <person name="Sullivan W."/>
            <person name="Andreopoulos W.B."/>
            <person name="Clum A."/>
            <person name="Lindquist E."/>
            <person name="Daum C."/>
            <person name="Northen T.R."/>
            <person name="Ramamoorthy G."/>
            <person name="Schmitz R.J."/>
            <person name="Gryganskyi A."/>
            <person name="Culley D."/>
            <person name="Magnuson J."/>
            <person name="James T.Y."/>
            <person name="O'Malley M.A."/>
            <person name="Stajich J.E."/>
            <person name="Spatafora J.W."/>
            <person name="Visel A."/>
            <person name="Grigoriev I.V."/>
        </authorList>
    </citation>
    <scope>NUCLEOTIDE SEQUENCE [LARGE SCALE GENOMIC DNA]</scope>
    <source>
        <strain evidence="3 4">NRRL Y-17943</strain>
    </source>
</reference>
<dbReference type="CDD" id="cd00067">
    <property type="entry name" value="GAL4"/>
    <property type="match status" value="1"/>
</dbReference>
<dbReference type="SUPFAM" id="SSF57701">
    <property type="entry name" value="Zn2/Cys6 DNA-binding domain"/>
    <property type="match status" value="1"/>
</dbReference>
<dbReference type="GeneID" id="33554047"/>
<dbReference type="RefSeq" id="XP_021873560.1">
    <property type="nucleotide sequence ID" value="XM_022012239.1"/>
</dbReference>
<keyword evidence="4" id="KW-1185">Reference proteome</keyword>
<dbReference type="Proteomes" id="UP000193218">
    <property type="component" value="Unassembled WGS sequence"/>
</dbReference>
<evidence type="ECO:0000259" key="2">
    <source>
        <dbReference type="Pfam" id="PF00172"/>
    </source>
</evidence>
<dbReference type="OrthoDB" id="39175at2759"/>
<dbReference type="AlphaFoldDB" id="A0A1Y1URJ3"/>
<protein>
    <recommendedName>
        <fullName evidence="2">Zn(2)-C6 fungal-type domain-containing protein</fullName>
    </recommendedName>
</protein>
<gene>
    <name evidence="3" type="ORF">BD324DRAFT_233736</name>
</gene>
<dbReference type="InParanoid" id="A0A1Y1URJ3"/>
<dbReference type="GO" id="GO:0008270">
    <property type="term" value="F:zinc ion binding"/>
    <property type="evidence" value="ECO:0007669"/>
    <property type="project" value="InterPro"/>
</dbReference>
<dbReference type="STRING" id="4999.A0A1Y1URJ3"/>
<feature type="compositionally biased region" description="Basic residues" evidence="1">
    <location>
        <begin position="162"/>
        <end position="175"/>
    </location>
</feature>
<evidence type="ECO:0000256" key="1">
    <source>
        <dbReference type="SAM" id="MobiDB-lite"/>
    </source>
</evidence>
<proteinExistence type="predicted"/>
<dbReference type="Pfam" id="PF00172">
    <property type="entry name" value="Zn_clus"/>
    <property type="match status" value="1"/>
</dbReference>
<feature type="region of interest" description="Disordered" evidence="1">
    <location>
        <begin position="128"/>
        <end position="175"/>
    </location>
</feature>
<accession>A0A1Y1URJ3</accession>
<name>A0A1Y1URJ3_9TREE</name>
<feature type="domain" description="Zn(2)-C6 fungal-type" evidence="2">
    <location>
        <begin position="53"/>
        <end position="69"/>
    </location>
</feature>
<organism evidence="3 4">
    <name type="scientific">Kockovaella imperatae</name>
    <dbReference type="NCBI Taxonomy" id="4999"/>
    <lineage>
        <taxon>Eukaryota</taxon>
        <taxon>Fungi</taxon>
        <taxon>Dikarya</taxon>
        <taxon>Basidiomycota</taxon>
        <taxon>Agaricomycotina</taxon>
        <taxon>Tremellomycetes</taxon>
        <taxon>Tremellales</taxon>
        <taxon>Cuniculitremaceae</taxon>
        <taxon>Kockovaella</taxon>
    </lineage>
</organism>
<sequence>MSQLNGESTSRSNNLSRTPPLTGTVHVDTSASMPPPTGQTNLNDIAGVLRRNQACLNCRRRKLKCDAVGLPLMNDSHSLLTILPRSGPIARPAYDPISTCYGLHPRPTLFYAANTMMGILGRHREILKRSSPSRTKIPTMMNPSTPQRSRNARRQERQREGRARRKIQRTQTQKR</sequence>
<dbReference type="InterPro" id="IPR001138">
    <property type="entry name" value="Zn2Cys6_DnaBD"/>
</dbReference>
<evidence type="ECO:0000313" key="4">
    <source>
        <dbReference type="Proteomes" id="UP000193218"/>
    </source>
</evidence>
<dbReference type="InterPro" id="IPR036864">
    <property type="entry name" value="Zn2-C6_fun-type_DNA-bd_sf"/>
</dbReference>
<dbReference type="EMBL" id="NBSH01000002">
    <property type="protein sequence ID" value="ORX39775.1"/>
    <property type="molecule type" value="Genomic_DNA"/>
</dbReference>
<feature type="region of interest" description="Disordered" evidence="1">
    <location>
        <begin position="1"/>
        <end position="43"/>
    </location>
</feature>
<dbReference type="GO" id="GO:0000981">
    <property type="term" value="F:DNA-binding transcription factor activity, RNA polymerase II-specific"/>
    <property type="evidence" value="ECO:0007669"/>
    <property type="project" value="InterPro"/>
</dbReference>